<dbReference type="PANTHER" id="PTHR30126">
    <property type="entry name" value="HTH-TYPE TRANSCRIPTIONAL REGULATOR"/>
    <property type="match status" value="1"/>
</dbReference>
<evidence type="ECO:0000313" key="7">
    <source>
        <dbReference type="Proteomes" id="UP000627166"/>
    </source>
</evidence>
<keyword evidence="4" id="KW-0804">Transcription</keyword>
<proteinExistence type="inferred from homology"/>
<keyword evidence="3" id="KW-0238">DNA-binding</keyword>
<feature type="domain" description="HTH lysR-type" evidence="5">
    <location>
        <begin position="1"/>
        <end position="58"/>
    </location>
</feature>
<name>A0ABR8YSY8_9CLOT</name>
<reference evidence="6 7" key="1">
    <citation type="submission" date="2020-08" db="EMBL/GenBank/DDBJ databases">
        <title>A Genomic Blueprint of the Chicken Gut Microbiome.</title>
        <authorList>
            <person name="Gilroy R."/>
            <person name="Ravi A."/>
            <person name="Getino M."/>
            <person name="Pursley I."/>
            <person name="Horton D.L."/>
            <person name="Alikhan N.-F."/>
            <person name="Baker D."/>
            <person name="Gharbi K."/>
            <person name="Hall N."/>
            <person name="Watson M."/>
            <person name="Adriaenssens E.M."/>
            <person name="Foster-Nyarko E."/>
            <person name="Jarju S."/>
            <person name="Secka A."/>
            <person name="Antonio M."/>
            <person name="Oren A."/>
            <person name="Chaudhuri R."/>
            <person name="La Ragione R.M."/>
            <person name="Hildebrand F."/>
            <person name="Pallen M.J."/>
        </authorList>
    </citation>
    <scope>NUCLEOTIDE SEQUENCE [LARGE SCALE GENOMIC DNA]</scope>
    <source>
        <strain evidence="6 7">N37</strain>
    </source>
</reference>
<dbReference type="InterPro" id="IPR036388">
    <property type="entry name" value="WH-like_DNA-bd_sf"/>
</dbReference>
<dbReference type="PANTHER" id="PTHR30126:SF64">
    <property type="entry name" value="HTH-TYPE TRANSCRIPTIONAL REGULATOR CITR"/>
    <property type="match status" value="1"/>
</dbReference>
<sequence length="301" mass="33667">MDFKQLEAFITVAKLKSFSKAANAIYLSQPTISSNISSLEKELKIQLFDRTSKEVNLTPAGESFLEYATDIINTRNNAIADMTNFNSNISGRLHISASTTPCNSILPELISNFNNTYSNVKFNIKEQGSVGIIKDILDLNCEIGLVGTMIHNSKIKSYKIIDDELVIVSHRSLNLPDVVKPSDLINYKFIIRERESATRKTFESSLINNDIDINKLKVLCEVNNLDAQIKLLKLGMGVSVLSKSLCDDLVNCSNIKISTIQGLSLKRSIYLIVSSRRTLTPIATAFFNMCKDMYDFKCVEK</sequence>
<accession>A0ABR8YSY8</accession>
<keyword evidence="7" id="KW-1185">Reference proteome</keyword>
<evidence type="ECO:0000256" key="3">
    <source>
        <dbReference type="ARBA" id="ARBA00023125"/>
    </source>
</evidence>
<dbReference type="InterPro" id="IPR036390">
    <property type="entry name" value="WH_DNA-bd_sf"/>
</dbReference>
<evidence type="ECO:0000313" key="6">
    <source>
        <dbReference type="EMBL" id="MBD8046989.1"/>
    </source>
</evidence>
<dbReference type="InterPro" id="IPR000847">
    <property type="entry name" value="LysR_HTH_N"/>
</dbReference>
<comment type="similarity">
    <text evidence="1">Belongs to the LysR transcriptional regulatory family.</text>
</comment>
<dbReference type="SUPFAM" id="SSF53850">
    <property type="entry name" value="Periplasmic binding protein-like II"/>
    <property type="match status" value="1"/>
</dbReference>
<protein>
    <submittedName>
        <fullName evidence="6">LysR family transcriptional regulator</fullName>
    </submittedName>
</protein>
<dbReference type="InterPro" id="IPR005119">
    <property type="entry name" value="LysR_subst-bd"/>
</dbReference>
<dbReference type="SUPFAM" id="SSF46785">
    <property type="entry name" value="Winged helix' DNA-binding domain"/>
    <property type="match status" value="1"/>
</dbReference>
<organism evidence="6 7">
    <name type="scientific">Clostridium faecium</name>
    <dbReference type="NCBI Taxonomy" id="2762223"/>
    <lineage>
        <taxon>Bacteria</taxon>
        <taxon>Bacillati</taxon>
        <taxon>Bacillota</taxon>
        <taxon>Clostridia</taxon>
        <taxon>Eubacteriales</taxon>
        <taxon>Clostridiaceae</taxon>
        <taxon>Clostridium</taxon>
    </lineage>
</organism>
<evidence type="ECO:0000259" key="5">
    <source>
        <dbReference type="PROSITE" id="PS50931"/>
    </source>
</evidence>
<keyword evidence="2" id="KW-0805">Transcription regulation</keyword>
<dbReference type="Gene3D" id="1.10.10.10">
    <property type="entry name" value="Winged helix-like DNA-binding domain superfamily/Winged helix DNA-binding domain"/>
    <property type="match status" value="1"/>
</dbReference>
<dbReference type="EMBL" id="JACSQB010000053">
    <property type="protein sequence ID" value="MBD8046989.1"/>
    <property type="molecule type" value="Genomic_DNA"/>
</dbReference>
<comment type="caution">
    <text evidence="6">The sequence shown here is derived from an EMBL/GenBank/DDBJ whole genome shotgun (WGS) entry which is preliminary data.</text>
</comment>
<evidence type="ECO:0000256" key="4">
    <source>
        <dbReference type="ARBA" id="ARBA00023163"/>
    </source>
</evidence>
<gene>
    <name evidence="6" type="ORF">H9637_08045</name>
</gene>
<dbReference type="PRINTS" id="PR00039">
    <property type="entry name" value="HTHLYSR"/>
</dbReference>
<dbReference type="Pfam" id="PF00126">
    <property type="entry name" value="HTH_1"/>
    <property type="match status" value="1"/>
</dbReference>
<dbReference type="Proteomes" id="UP000627166">
    <property type="component" value="Unassembled WGS sequence"/>
</dbReference>
<dbReference type="Pfam" id="PF03466">
    <property type="entry name" value="LysR_substrate"/>
    <property type="match status" value="1"/>
</dbReference>
<dbReference type="PROSITE" id="PS50931">
    <property type="entry name" value="HTH_LYSR"/>
    <property type="match status" value="1"/>
</dbReference>
<dbReference type="Gene3D" id="3.40.190.290">
    <property type="match status" value="1"/>
</dbReference>
<evidence type="ECO:0000256" key="2">
    <source>
        <dbReference type="ARBA" id="ARBA00023015"/>
    </source>
</evidence>
<evidence type="ECO:0000256" key="1">
    <source>
        <dbReference type="ARBA" id="ARBA00009437"/>
    </source>
</evidence>
<dbReference type="NCBIfam" id="NF040786">
    <property type="entry name" value="LysR_Sec_metab"/>
    <property type="match status" value="1"/>
</dbReference>
<dbReference type="InterPro" id="IPR047788">
    <property type="entry name" value="LysR-like_Sec_metab"/>
</dbReference>
<dbReference type="RefSeq" id="WP_191739963.1">
    <property type="nucleotide sequence ID" value="NZ_JACSQB010000053.1"/>
</dbReference>